<dbReference type="SUPFAM" id="SSF53774">
    <property type="entry name" value="Glutaminase/Asparaginase"/>
    <property type="match status" value="1"/>
</dbReference>
<dbReference type="PIRSF" id="PIRSF001220">
    <property type="entry name" value="L-ASNase_gatD"/>
    <property type="match status" value="1"/>
</dbReference>
<feature type="binding site" evidence="6">
    <location>
        <position position="51"/>
    </location>
    <ligand>
        <name>substrate</name>
    </ligand>
</feature>
<gene>
    <name evidence="11" type="ORF">FB556_0169</name>
</gene>
<dbReference type="Gene3D" id="3.40.50.1170">
    <property type="entry name" value="L-asparaginase, N-terminal domain"/>
    <property type="match status" value="1"/>
</dbReference>
<dbReference type="EMBL" id="VFOU01000001">
    <property type="protein sequence ID" value="TQL73726.1"/>
    <property type="molecule type" value="Genomic_DNA"/>
</dbReference>
<dbReference type="PANTHER" id="PTHR11707:SF28">
    <property type="entry name" value="60 KDA LYSOPHOSPHOLIPASE"/>
    <property type="match status" value="1"/>
</dbReference>
<dbReference type="Pfam" id="PF00710">
    <property type="entry name" value="Asparaginase"/>
    <property type="match status" value="1"/>
</dbReference>
<dbReference type="Gene3D" id="3.40.50.40">
    <property type="match status" value="1"/>
</dbReference>
<dbReference type="PROSITE" id="PS00917">
    <property type="entry name" value="ASN_GLN_ASE_2"/>
    <property type="match status" value="1"/>
</dbReference>
<evidence type="ECO:0000256" key="2">
    <source>
        <dbReference type="ARBA" id="ARBA00012920"/>
    </source>
</evidence>
<comment type="catalytic activity">
    <reaction evidence="4">
        <text>L-asparagine + H2O = L-aspartate + NH4(+)</text>
        <dbReference type="Rhea" id="RHEA:21016"/>
        <dbReference type="ChEBI" id="CHEBI:15377"/>
        <dbReference type="ChEBI" id="CHEBI:28938"/>
        <dbReference type="ChEBI" id="CHEBI:29991"/>
        <dbReference type="ChEBI" id="CHEBI:58048"/>
        <dbReference type="EC" id="3.5.1.1"/>
    </reaction>
</comment>
<dbReference type="SMART" id="SM00870">
    <property type="entry name" value="Asparaginase"/>
    <property type="match status" value="1"/>
</dbReference>
<dbReference type="PROSITE" id="PS00144">
    <property type="entry name" value="ASN_GLN_ASE_1"/>
    <property type="match status" value="1"/>
</dbReference>
<dbReference type="PANTHER" id="PTHR11707">
    <property type="entry name" value="L-ASPARAGINASE"/>
    <property type="match status" value="1"/>
</dbReference>
<comment type="caution">
    <text evidence="11">The sequence shown here is derived from an EMBL/GenBank/DDBJ whole genome shotgun (WGS) entry which is preliminary data.</text>
</comment>
<dbReference type="InterPro" id="IPR036152">
    <property type="entry name" value="Asp/glu_Ase-like_sf"/>
</dbReference>
<dbReference type="InterPro" id="IPR020827">
    <property type="entry name" value="Asparaginase/glutaminase_AS1"/>
</dbReference>
<keyword evidence="3" id="KW-0378">Hydrolase</keyword>
<name>A0A543AMH1_9MICC</name>
<dbReference type="OrthoDB" id="9788068at2"/>
<dbReference type="Pfam" id="PF17763">
    <property type="entry name" value="Asparaginase_C"/>
    <property type="match status" value="1"/>
</dbReference>
<protein>
    <recommendedName>
        <fullName evidence="2">asparaginase</fullName>
        <ecNumber evidence="2">3.5.1.1</ecNumber>
    </recommendedName>
</protein>
<dbReference type="PRINTS" id="PR00139">
    <property type="entry name" value="ASNGLNASE"/>
</dbReference>
<evidence type="ECO:0000256" key="4">
    <source>
        <dbReference type="ARBA" id="ARBA00049366"/>
    </source>
</evidence>
<dbReference type="InterPro" id="IPR027474">
    <property type="entry name" value="L-asparaginase_N"/>
</dbReference>
<feature type="active site" evidence="7">
    <location>
        <position position="12"/>
    </location>
</feature>
<evidence type="ECO:0000259" key="10">
    <source>
        <dbReference type="Pfam" id="PF17763"/>
    </source>
</evidence>
<evidence type="ECO:0000313" key="12">
    <source>
        <dbReference type="Proteomes" id="UP000319746"/>
    </source>
</evidence>
<evidence type="ECO:0000256" key="3">
    <source>
        <dbReference type="ARBA" id="ARBA00022801"/>
    </source>
</evidence>
<evidence type="ECO:0000259" key="9">
    <source>
        <dbReference type="Pfam" id="PF00710"/>
    </source>
</evidence>
<evidence type="ECO:0000313" key="11">
    <source>
        <dbReference type="EMBL" id="TQL73726.1"/>
    </source>
</evidence>
<dbReference type="InterPro" id="IPR037152">
    <property type="entry name" value="L-asparaginase_N_sf"/>
</dbReference>
<sequence>MSNVHVIGTGGTIASRADVGGSVVADSAGDVLDATGLDTNVTTDDVLHINSFHLTFADLLKIRAAVAEALDDPQIDGIVLTHGTDTMEETAFFLSLFHDSEKPVVLTGAQRAADLPNTDGPENLRQAVLAAGSATLRGAGVVVGFDAQFHAARRTRKQHTLATSAFSGGTLIAEFYHHELTRLAAPVSYPVLQEPTERFGQLNIPVIDAAPGTDAALFYAALEHGVDGLVLQGVGAGNAPPAFTDAVETAVADGIPVVLSTRVPAGPVAPIYGNGGAVTLLDAGAMSAHQLNTYQARILLAVLVSHSLPEQSLRTMFADQTR</sequence>
<evidence type="ECO:0000256" key="5">
    <source>
        <dbReference type="PIRSR" id="PIRSR001220-1"/>
    </source>
</evidence>
<keyword evidence="12" id="KW-1185">Reference proteome</keyword>
<dbReference type="GO" id="GO:0006528">
    <property type="term" value="P:asparagine metabolic process"/>
    <property type="evidence" value="ECO:0007669"/>
    <property type="project" value="InterPro"/>
</dbReference>
<dbReference type="InterPro" id="IPR027475">
    <property type="entry name" value="Asparaginase/glutaminase_AS2"/>
</dbReference>
<evidence type="ECO:0000256" key="7">
    <source>
        <dbReference type="PROSITE-ProRule" id="PRU10099"/>
    </source>
</evidence>
<organism evidence="11 12">
    <name type="scientific">Enteractinococcus coprophilus</name>
    <dbReference type="NCBI Taxonomy" id="1027633"/>
    <lineage>
        <taxon>Bacteria</taxon>
        <taxon>Bacillati</taxon>
        <taxon>Actinomycetota</taxon>
        <taxon>Actinomycetes</taxon>
        <taxon>Micrococcales</taxon>
        <taxon>Micrococcaceae</taxon>
    </lineage>
</organism>
<dbReference type="Proteomes" id="UP000319746">
    <property type="component" value="Unassembled WGS sequence"/>
</dbReference>
<feature type="active site" description="O-isoaspartyl threonine intermediate" evidence="5">
    <location>
        <position position="12"/>
    </location>
</feature>
<dbReference type="InterPro" id="IPR006034">
    <property type="entry name" value="Asparaginase/glutaminase-like"/>
</dbReference>
<evidence type="ECO:0000256" key="1">
    <source>
        <dbReference type="ARBA" id="ARBA00010518"/>
    </source>
</evidence>
<feature type="binding site" evidence="6">
    <location>
        <begin position="84"/>
        <end position="85"/>
    </location>
    <ligand>
        <name>substrate</name>
    </ligand>
</feature>
<dbReference type="RefSeq" id="WP_141863867.1">
    <property type="nucleotide sequence ID" value="NZ_BAABAN010000017.1"/>
</dbReference>
<dbReference type="SFLD" id="SFLDS00057">
    <property type="entry name" value="Glutaminase/Asparaginase"/>
    <property type="match status" value="1"/>
</dbReference>
<dbReference type="GO" id="GO:0004067">
    <property type="term" value="F:asparaginase activity"/>
    <property type="evidence" value="ECO:0007669"/>
    <property type="project" value="UniProtKB-UniRule"/>
</dbReference>
<dbReference type="InterPro" id="IPR040919">
    <property type="entry name" value="Asparaginase_C"/>
</dbReference>
<feature type="domain" description="L-asparaginase N-terminal" evidence="9">
    <location>
        <begin position="3"/>
        <end position="168"/>
    </location>
</feature>
<comment type="similarity">
    <text evidence="1">Belongs to the asparaginase 1 family.</text>
</comment>
<dbReference type="EC" id="3.5.1.1" evidence="2"/>
<evidence type="ECO:0000256" key="8">
    <source>
        <dbReference type="PROSITE-ProRule" id="PRU10100"/>
    </source>
</evidence>
<feature type="domain" description="Asparaginase/glutaminase C-terminal" evidence="10">
    <location>
        <begin position="204"/>
        <end position="317"/>
    </location>
</feature>
<accession>A0A543AMH1</accession>
<evidence type="ECO:0000256" key="6">
    <source>
        <dbReference type="PIRSR" id="PIRSR001220-2"/>
    </source>
</evidence>
<dbReference type="InterPro" id="IPR004550">
    <property type="entry name" value="AsnASE_II"/>
</dbReference>
<dbReference type="InterPro" id="IPR027473">
    <property type="entry name" value="L-asparaginase_C"/>
</dbReference>
<reference evidence="11 12" key="1">
    <citation type="submission" date="2019-06" db="EMBL/GenBank/DDBJ databases">
        <title>Sequencing the genomes of 1000 actinobacteria strains.</title>
        <authorList>
            <person name="Klenk H.-P."/>
        </authorList>
    </citation>
    <scope>NUCLEOTIDE SEQUENCE [LARGE SCALE GENOMIC DNA]</scope>
    <source>
        <strain evidence="11 12">DSM 24083</strain>
    </source>
</reference>
<feature type="active site" evidence="8">
    <location>
        <position position="84"/>
    </location>
</feature>
<dbReference type="PIRSF" id="PIRSF500176">
    <property type="entry name" value="L_ASNase"/>
    <property type="match status" value="1"/>
</dbReference>
<proteinExistence type="inferred from homology"/>
<dbReference type="AlphaFoldDB" id="A0A543AMH1"/>
<dbReference type="PROSITE" id="PS51732">
    <property type="entry name" value="ASN_GLN_ASE_3"/>
    <property type="match status" value="1"/>
</dbReference>
<dbReference type="CDD" id="cd08964">
    <property type="entry name" value="L-asparaginase_II"/>
    <property type="match status" value="1"/>
</dbReference>